<dbReference type="AlphaFoldDB" id="A0A8J5HTI3"/>
<name>A0A8J5HTI3_ZINOF</name>
<gene>
    <name evidence="2" type="ORF">ZIOFF_014703</name>
</gene>
<evidence type="ECO:0000256" key="1">
    <source>
        <dbReference type="SAM" id="MobiDB-lite"/>
    </source>
</evidence>
<dbReference type="Proteomes" id="UP000734854">
    <property type="component" value="Unassembled WGS sequence"/>
</dbReference>
<dbReference type="EMBL" id="JACMSC010000004">
    <property type="protein sequence ID" value="KAG6524764.1"/>
    <property type="molecule type" value="Genomic_DNA"/>
</dbReference>
<evidence type="ECO:0000313" key="3">
    <source>
        <dbReference type="Proteomes" id="UP000734854"/>
    </source>
</evidence>
<feature type="region of interest" description="Disordered" evidence="1">
    <location>
        <begin position="1"/>
        <end position="24"/>
    </location>
</feature>
<comment type="caution">
    <text evidence="2">The sequence shown here is derived from an EMBL/GenBank/DDBJ whole genome shotgun (WGS) entry which is preliminary data.</text>
</comment>
<evidence type="ECO:0000313" key="2">
    <source>
        <dbReference type="EMBL" id="KAG6524764.1"/>
    </source>
</evidence>
<accession>A0A8J5HTI3</accession>
<sequence length="98" mass="11098">MEASRGSARQRHGCSRSSCCPARQQDSHLARLPFETLPMFIIFKDRKPFDLFRVEAVRSKLLLSVVKALLISYYSVKEGAMATNPLMERIEAALIVNQ</sequence>
<organism evidence="2 3">
    <name type="scientific">Zingiber officinale</name>
    <name type="common">Ginger</name>
    <name type="synonym">Amomum zingiber</name>
    <dbReference type="NCBI Taxonomy" id="94328"/>
    <lineage>
        <taxon>Eukaryota</taxon>
        <taxon>Viridiplantae</taxon>
        <taxon>Streptophyta</taxon>
        <taxon>Embryophyta</taxon>
        <taxon>Tracheophyta</taxon>
        <taxon>Spermatophyta</taxon>
        <taxon>Magnoliopsida</taxon>
        <taxon>Liliopsida</taxon>
        <taxon>Zingiberales</taxon>
        <taxon>Zingiberaceae</taxon>
        <taxon>Zingiber</taxon>
    </lineage>
</organism>
<proteinExistence type="predicted"/>
<protein>
    <submittedName>
        <fullName evidence="2">Uncharacterized protein</fullName>
    </submittedName>
</protein>
<keyword evidence="3" id="KW-1185">Reference proteome</keyword>
<reference evidence="2 3" key="1">
    <citation type="submission" date="2020-08" db="EMBL/GenBank/DDBJ databases">
        <title>Plant Genome Project.</title>
        <authorList>
            <person name="Zhang R.-G."/>
        </authorList>
    </citation>
    <scope>NUCLEOTIDE SEQUENCE [LARGE SCALE GENOMIC DNA]</scope>
    <source>
        <tissue evidence="2">Rhizome</tissue>
    </source>
</reference>